<comment type="caution">
    <text evidence="2">The sequence shown here is derived from an EMBL/GenBank/DDBJ whole genome shotgun (WGS) entry which is preliminary data.</text>
</comment>
<protein>
    <recommendedName>
        <fullName evidence="4">MotA/TolQ/ExbB proton channel family protein</fullName>
    </recommendedName>
</protein>
<keyword evidence="1" id="KW-0812">Transmembrane</keyword>
<organism evidence="2 3">
    <name type="scientific">Flavobacterium flavipallidum</name>
    <dbReference type="NCBI Taxonomy" id="3139140"/>
    <lineage>
        <taxon>Bacteria</taxon>
        <taxon>Pseudomonadati</taxon>
        <taxon>Bacteroidota</taxon>
        <taxon>Flavobacteriia</taxon>
        <taxon>Flavobacteriales</taxon>
        <taxon>Flavobacteriaceae</taxon>
        <taxon>Flavobacterium</taxon>
    </lineage>
</organism>
<dbReference type="Proteomes" id="UP001398556">
    <property type="component" value="Unassembled WGS sequence"/>
</dbReference>
<proteinExistence type="predicted"/>
<feature type="transmembrane region" description="Helical" evidence="1">
    <location>
        <begin position="7"/>
        <end position="27"/>
    </location>
</feature>
<feature type="transmembrane region" description="Helical" evidence="1">
    <location>
        <begin position="63"/>
        <end position="90"/>
    </location>
</feature>
<evidence type="ECO:0000313" key="3">
    <source>
        <dbReference type="Proteomes" id="UP001398556"/>
    </source>
</evidence>
<name>A0ABU9HKF9_9FLAO</name>
<sequence length="145" mass="16147">MKPPKEITNGVIIFIAIGIYFLLMEALSLSNLFYLRLLNIFFVFYGVNRTIQMNLTEGKKKFVSNAVSALFTSIVGVILSIIGLVVYSYLQGGDAFTQSLSETFLFGGNPSIDVYSISLLFEGLASSVIVTLLLMLYWNNRFTTD</sequence>
<accession>A0ABU9HKF9</accession>
<evidence type="ECO:0008006" key="4">
    <source>
        <dbReference type="Google" id="ProtNLM"/>
    </source>
</evidence>
<keyword evidence="3" id="KW-1185">Reference proteome</keyword>
<keyword evidence="1" id="KW-1133">Transmembrane helix</keyword>
<evidence type="ECO:0000256" key="1">
    <source>
        <dbReference type="SAM" id="Phobius"/>
    </source>
</evidence>
<evidence type="ECO:0000313" key="2">
    <source>
        <dbReference type="EMBL" id="MEL1240604.1"/>
    </source>
</evidence>
<feature type="transmembrane region" description="Helical" evidence="1">
    <location>
        <begin position="114"/>
        <end position="138"/>
    </location>
</feature>
<dbReference type="RefSeq" id="WP_341699842.1">
    <property type="nucleotide sequence ID" value="NZ_JBBYHU010000008.1"/>
</dbReference>
<feature type="transmembrane region" description="Helical" evidence="1">
    <location>
        <begin position="33"/>
        <end position="51"/>
    </location>
</feature>
<reference evidence="2 3" key="1">
    <citation type="submission" date="2024-04" db="EMBL/GenBank/DDBJ databases">
        <title>Flavobacterium sp. DGU99 16S ribosomal RNA gene Genome sequencing and assembly.</title>
        <authorList>
            <person name="Park S."/>
        </authorList>
    </citation>
    <scope>NUCLEOTIDE SEQUENCE [LARGE SCALE GENOMIC DNA]</scope>
    <source>
        <strain evidence="2 3">DGU99</strain>
    </source>
</reference>
<keyword evidence="1" id="KW-0472">Membrane</keyword>
<dbReference type="EMBL" id="JBBYHU010000008">
    <property type="protein sequence ID" value="MEL1240604.1"/>
    <property type="molecule type" value="Genomic_DNA"/>
</dbReference>
<gene>
    <name evidence="2" type="ORF">AAEO59_06060</name>
</gene>